<dbReference type="InterPro" id="IPR001387">
    <property type="entry name" value="Cro/C1-type_HTH"/>
</dbReference>
<sequence>MRTYEWGTTFATVKPSQVVPVGGEYGVANERLRGAITESGLSLDQVAEALGISAKTVERWINEPKRQPYRRFKYAAASLLRCEMSYLWPDERTSAEVIEAGNAELVRLYPHRSVVPNHLWPQLYAQASRHFDVLVYSGFWLTEDAAFHQVVKERSAAGVRIRFMLGDPESAAVAVRGEDEGIGSAMAGKIRNALVNYAPLFGLPGVEFRLHSSTLYNSIYRADDEMLANGHLYGVGAYMAPVLHIQRVPGGELFDAYAESAERVWETARPISSPTDLRGPGA</sequence>
<evidence type="ECO:0000313" key="3">
    <source>
        <dbReference type="Proteomes" id="UP001501721"/>
    </source>
</evidence>
<accession>A0ABP5Y9W8</accession>
<proteinExistence type="predicted"/>
<dbReference type="Gene3D" id="1.10.260.40">
    <property type="entry name" value="lambda repressor-like DNA-binding domains"/>
    <property type="match status" value="1"/>
</dbReference>
<dbReference type="SMART" id="SM00530">
    <property type="entry name" value="HTH_XRE"/>
    <property type="match status" value="1"/>
</dbReference>
<dbReference type="Proteomes" id="UP001501721">
    <property type="component" value="Unassembled WGS sequence"/>
</dbReference>
<dbReference type="SUPFAM" id="SSF47413">
    <property type="entry name" value="lambda repressor-like DNA-binding domains"/>
    <property type="match status" value="1"/>
</dbReference>
<dbReference type="PROSITE" id="PS50943">
    <property type="entry name" value="HTH_CROC1"/>
    <property type="match status" value="1"/>
</dbReference>
<feature type="domain" description="HTH cro/C1-type" evidence="1">
    <location>
        <begin position="32"/>
        <end position="87"/>
    </location>
</feature>
<name>A0ABP5Y9W8_9ACTN</name>
<dbReference type="EMBL" id="BAAATL010000007">
    <property type="protein sequence ID" value="GAA2474784.1"/>
    <property type="molecule type" value="Genomic_DNA"/>
</dbReference>
<reference evidence="3" key="1">
    <citation type="journal article" date="2019" name="Int. J. Syst. Evol. Microbiol.">
        <title>The Global Catalogue of Microorganisms (GCM) 10K type strain sequencing project: providing services to taxonomists for standard genome sequencing and annotation.</title>
        <authorList>
            <consortium name="The Broad Institute Genomics Platform"/>
            <consortium name="The Broad Institute Genome Sequencing Center for Infectious Disease"/>
            <person name="Wu L."/>
            <person name="Ma J."/>
        </authorList>
    </citation>
    <scope>NUCLEOTIDE SEQUENCE [LARGE SCALE GENOMIC DNA]</scope>
    <source>
        <strain evidence="3">JCM 6923</strain>
    </source>
</reference>
<protein>
    <submittedName>
        <fullName evidence="2">DUF5919 domain-containing protein</fullName>
    </submittedName>
</protein>
<gene>
    <name evidence="2" type="ORF">GCM10010422_17600</name>
</gene>
<organism evidence="2 3">
    <name type="scientific">Streptomyces graminearus</name>
    <dbReference type="NCBI Taxonomy" id="284030"/>
    <lineage>
        <taxon>Bacteria</taxon>
        <taxon>Bacillati</taxon>
        <taxon>Actinomycetota</taxon>
        <taxon>Actinomycetes</taxon>
        <taxon>Kitasatosporales</taxon>
        <taxon>Streptomycetaceae</taxon>
        <taxon>Streptomyces</taxon>
    </lineage>
</organism>
<comment type="caution">
    <text evidence="2">The sequence shown here is derived from an EMBL/GenBank/DDBJ whole genome shotgun (WGS) entry which is preliminary data.</text>
</comment>
<keyword evidence="3" id="KW-1185">Reference proteome</keyword>
<evidence type="ECO:0000259" key="1">
    <source>
        <dbReference type="PROSITE" id="PS50943"/>
    </source>
</evidence>
<dbReference type="CDD" id="cd00093">
    <property type="entry name" value="HTH_XRE"/>
    <property type="match status" value="1"/>
</dbReference>
<evidence type="ECO:0000313" key="2">
    <source>
        <dbReference type="EMBL" id="GAA2474784.1"/>
    </source>
</evidence>
<dbReference type="InterPro" id="IPR010982">
    <property type="entry name" value="Lambda_DNA-bd_dom_sf"/>
</dbReference>